<dbReference type="InterPro" id="IPR050963">
    <property type="entry name" value="Sirohydro_Cobaltochel/CbiX"/>
</dbReference>
<evidence type="ECO:0000313" key="5">
    <source>
        <dbReference type="Proteomes" id="UP000308760"/>
    </source>
</evidence>
<dbReference type="RefSeq" id="WP_136534055.1">
    <property type="nucleotide sequence ID" value="NZ_STGY01000030.1"/>
</dbReference>
<dbReference type="GO" id="GO:0016829">
    <property type="term" value="F:lyase activity"/>
    <property type="evidence" value="ECO:0007669"/>
    <property type="project" value="UniProtKB-KW"/>
</dbReference>
<feature type="compositionally biased region" description="Basic and acidic residues" evidence="3">
    <location>
        <begin position="293"/>
        <end position="308"/>
    </location>
</feature>
<dbReference type="SUPFAM" id="SSF53800">
    <property type="entry name" value="Chelatase"/>
    <property type="match status" value="1"/>
</dbReference>
<evidence type="ECO:0000256" key="1">
    <source>
        <dbReference type="ARBA" id="ARBA00022723"/>
    </source>
</evidence>
<keyword evidence="5" id="KW-1185">Reference proteome</keyword>
<organism evidence="4 5">
    <name type="scientific">Glycomyces buryatensis</name>
    <dbReference type="NCBI Taxonomy" id="2570927"/>
    <lineage>
        <taxon>Bacteria</taxon>
        <taxon>Bacillati</taxon>
        <taxon>Actinomycetota</taxon>
        <taxon>Actinomycetes</taxon>
        <taxon>Glycomycetales</taxon>
        <taxon>Glycomycetaceae</taxon>
        <taxon>Glycomyces</taxon>
    </lineage>
</organism>
<reference evidence="5" key="1">
    <citation type="submission" date="2019-04" db="EMBL/GenBank/DDBJ databases">
        <title>Nocardioides xinjiangensis sp. nov.</title>
        <authorList>
            <person name="Liu S."/>
        </authorList>
    </citation>
    <scope>NUCLEOTIDE SEQUENCE [LARGE SCALE GENOMIC DNA]</scope>
    <source>
        <strain evidence="5">18</strain>
    </source>
</reference>
<evidence type="ECO:0000256" key="2">
    <source>
        <dbReference type="ARBA" id="ARBA00023239"/>
    </source>
</evidence>
<name>A0A4V4HSK7_9ACTN</name>
<comment type="caution">
    <text evidence="4">The sequence shown here is derived from an EMBL/GenBank/DDBJ whole genome shotgun (WGS) entry which is preliminary data.</text>
</comment>
<evidence type="ECO:0000256" key="3">
    <source>
        <dbReference type="SAM" id="MobiDB-lite"/>
    </source>
</evidence>
<dbReference type="CDD" id="cd03414">
    <property type="entry name" value="CbiX_SirB_C"/>
    <property type="match status" value="1"/>
</dbReference>
<keyword evidence="1" id="KW-0479">Metal-binding</keyword>
<sequence>MSHQLMIIGHGTVDDAGQKEAFELLEEVRALRPGLRVDLSFLELCPPPISESVAAAVADGVDRMTVTPLVLLGAGHAKGDVPAAIAAERDRHPQVAFTYGAPLGIRPEILDLVDRRLCEAVPEELREETAVILIGRGTSDPDANGDLFKAARMLWEGRPWPIVEAGFVSLAQPSVPEALERCRALGAKRIALLPYFLFTGVLERRIRAQTLEWSTAHPDVTVVDAPYLGPDRAVARALLARADEAEAGQVRVNCDTCQYRVALPGFEHRVGEPQTLHFHPDDPDTHGHHHDHHHDDAHGHHHHAEAAK</sequence>
<dbReference type="GO" id="GO:0046872">
    <property type="term" value="F:metal ion binding"/>
    <property type="evidence" value="ECO:0007669"/>
    <property type="project" value="UniProtKB-KW"/>
</dbReference>
<dbReference type="CDD" id="cd03416">
    <property type="entry name" value="CbiX_SirB_N"/>
    <property type="match status" value="1"/>
</dbReference>
<protein>
    <submittedName>
        <fullName evidence="4">Sirohydrochlorin chelatase</fullName>
    </submittedName>
</protein>
<reference evidence="4 5" key="2">
    <citation type="submission" date="2019-05" db="EMBL/GenBank/DDBJ databases">
        <title>Glycomyces buryatensis sp. nov.</title>
        <authorList>
            <person name="Nikitina E."/>
        </authorList>
    </citation>
    <scope>NUCLEOTIDE SEQUENCE [LARGE SCALE GENOMIC DNA]</scope>
    <source>
        <strain evidence="4 5">18</strain>
    </source>
</reference>
<dbReference type="OrthoDB" id="9797895at2"/>
<proteinExistence type="predicted"/>
<dbReference type="EMBL" id="STGY01000030">
    <property type="protein sequence ID" value="THV42066.1"/>
    <property type="molecule type" value="Genomic_DNA"/>
</dbReference>
<dbReference type="Gene3D" id="3.40.50.1400">
    <property type="match status" value="2"/>
</dbReference>
<evidence type="ECO:0000313" key="4">
    <source>
        <dbReference type="EMBL" id="THV42066.1"/>
    </source>
</evidence>
<dbReference type="AlphaFoldDB" id="A0A4V4HSK7"/>
<dbReference type="PANTHER" id="PTHR33542">
    <property type="entry name" value="SIROHYDROCHLORIN FERROCHELATASE, CHLOROPLASTIC"/>
    <property type="match status" value="1"/>
</dbReference>
<dbReference type="Pfam" id="PF01903">
    <property type="entry name" value="CbiX"/>
    <property type="match status" value="2"/>
</dbReference>
<gene>
    <name evidence="4" type="ORF">FAB82_08180</name>
</gene>
<keyword evidence="2" id="KW-0456">Lyase</keyword>
<dbReference type="InterPro" id="IPR002762">
    <property type="entry name" value="CbiX-like"/>
</dbReference>
<feature type="region of interest" description="Disordered" evidence="3">
    <location>
        <begin position="273"/>
        <end position="308"/>
    </location>
</feature>
<accession>A0A4V4HSK7</accession>
<dbReference type="Proteomes" id="UP000308760">
    <property type="component" value="Unassembled WGS sequence"/>
</dbReference>
<dbReference type="PANTHER" id="PTHR33542:SF3">
    <property type="entry name" value="SIROHYDROCHLORIN FERROCHELATASE, CHLOROPLASTIC"/>
    <property type="match status" value="1"/>
</dbReference>